<gene>
    <name evidence="4" type="ORF">AY555_02975</name>
</gene>
<feature type="domain" description="Solute-binding protein family 3/N-terminal" evidence="3">
    <location>
        <begin position="30"/>
        <end position="244"/>
    </location>
</feature>
<dbReference type="OrthoDB" id="8479038at2"/>
<dbReference type="PANTHER" id="PTHR35936">
    <property type="entry name" value="MEMBRANE-BOUND LYTIC MUREIN TRANSGLYCOSYLASE F"/>
    <property type="match status" value="1"/>
</dbReference>
<evidence type="ECO:0000256" key="1">
    <source>
        <dbReference type="ARBA" id="ARBA00022729"/>
    </source>
</evidence>
<dbReference type="GeneID" id="53316113"/>
<dbReference type="AlphaFoldDB" id="A0A143DCI9"/>
<dbReference type="InterPro" id="IPR001638">
    <property type="entry name" value="Solute-binding_3/MltF_N"/>
</dbReference>
<dbReference type="STRING" id="1549855.AY555_02975"/>
<proteinExistence type="predicted"/>
<dbReference type="Gene3D" id="3.40.190.10">
    <property type="entry name" value="Periplasmic binding protein-like II"/>
    <property type="match status" value="2"/>
</dbReference>
<organism evidence="4 5">
    <name type="scientific">Haematospirillum jordaniae</name>
    <dbReference type="NCBI Taxonomy" id="1549855"/>
    <lineage>
        <taxon>Bacteria</taxon>
        <taxon>Pseudomonadati</taxon>
        <taxon>Pseudomonadota</taxon>
        <taxon>Alphaproteobacteria</taxon>
        <taxon>Rhodospirillales</taxon>
        <taxon>Novispirillaceae</taxon>
        <taxon>Haematospirillum</taxon>
    </lineage>
</organism>
<evidence type="ECO:0000259" key="3">
    <source>
        <dbReference type="Pfam" id="PF00497"/>
    </source>
</evidence>
<dbReference type="EMBL" id="CP014525">
    <property type="protein sequence ID" value="AMW34319.1"/>
    <property type="molecule type" value="Genomic_DNA"/>
</dbReference>
<dbReference type="Proteomes" id="UP000076066">
    <property type="component" value="Chromosome"/>
</dbReference>
<dbReference type="SUPFAM" id="SSF53850">
    <property type="entry name" value="Periplasmic binding protein-like II"/>
    <property type="match status" value="1"/>
</dbReference>
<dbReference type="PANTHER" id="PTHR35936:SF25">
    <property type="entry name" value="ABC TRANSPORTER SUBSTRATE-BINDING PROTEIN"/>
    <property type="match status" value="1"/>
</dbReference>
<evidence type="ECO:0000313" key="5">
    <source>
        <dbReference type="Proteomes" id="UP000076066"/>
    </source>
</evidence>
<feature type="chain" id="PRO_5044368588" description="Solute-binding protein family 3/N-terminal domain-containing protein" evidence="2">
    <location>
        <begin position="23"/>
        <end position="250"/>
    </location>
</feature>
<name>A0A143DCI9_9PROT</name>
<dbReference type="KEGG" id="hjo:AY555_02975"/>
<feature type="signal peptide" evidence="2">
    <location>
        <begin position="1"/>
        <end position="22"/>
    </location>
</feature>
<keyword evidence="1 2" id="KW-0732">Signal</keyword>
<keyword evidence="5" id="KW-1185">Reference proteome</keyword>
<sequence length="250" mass="28721">MKCFPALLATLLFCINAGPSAAQDPLSLVTGDYAPYSGENLPQGGLSTILVRAVFKAMDMPEPKMLWMPWKRGYEQAKSGEFPATFPYFKDSEREKDFLFSEPLHIYKRVFFARSQHIEALKGEWNSMRLCVPLGWTVEPFAEIIREYSMELQRPASLESCMRMLESSRTDLIVDDEIVVAHELKRTFGTTDGFSPSTHKQQEDRSYFLVSRAIKDSQKLHETFNEGLAKIRASGEYDKIVETYRREHLK</sequence>
<dbReference type="Pfam" id="PF00497">
    <property type="entry name" value="SBP_bac_3"/>
    <property type="match status" value="1"/>
</dbReference>
<reference evidence="4 5" key="1">
    <citation type="submission" date="2016-02" db="EMBL/GenBank/DDBJ databases">
        <title>Complete Genome of H5569, the type strain of the newly described species Haematospirillium jordaniae.</title>
        <authorList>
            <person name="Nicholson A.C."/>
            <person name="Humrighouse B.W."/>
            <person name="Loparov V."/>
            <person name="McQuiston J.R."/>
        </authorList>
    </citation>
    <scope>NUCLEOTIDE SEQUENCE [LARGE SCALE GENOMIC DNA]</scope>
    <source>
        <strain evidence="4 5">H5569</strain>
    </source>
</reference>
<evidence type="ECO:0000313" key="4">
    <source>
        <dbReference type="EMBL" id="AMW34319.1"/>
    </source>
</evidence>
<accession>A0A143DCI9</accession>
<dbReference type="RefSeq" id="WP_066133257.1">
    <property type="nucleotide sequence ID" value="NZ_CP014525.1"/>
</dbReference>
<evidence type="ECO:0000256" key="2">
    <source>
        <dbReference type="SAM" id="SignalP"/>
    </source>
</evidence>
<protein>
    <recommendedName>
        <fullName evidence="3">Solute-binding protein family 3/N-terminal domain-containing protein</fullName>
    </recommendedName>
</protein>